<gene>
    <name evidence="2" type="ORF">HNQ92_002581</name>
</gene>
<evidence type="ECO:0000313" key="2">
    <source>
        <dbReference type="EMBL" id="MBB5284438.1"/>
    </source>
</evidence>
<sequence length="112" mass="12427">MSKETNRFLTKEELEKLSKEELVQQVLKADEEISTSEAIIQELKAELAKAADEILTASGVPTVKVGKDTYEVVIPTFRYKGNQYTALDVVKDDKLAAELVKRGSGVLLKKSK</sequence>
<proteinExistence type="predicted"/>
<comment type="caution">
    <text evidence="2">The sequence shown here is derived from an EMBL/GenBank/DDBJ whole genome shotgun (WGS) entry which is preliminary data.</text>
</comment>
<evidence type="ECO:0000256" key="1">
    <source>
        <dbReference type="SAM" id="Coils"/>
    </source>
</evidence>
<protein>
    <submittedName>
        <fullName evidence="2">Uncharacterized protein</fullName>
    </submittedName>
</protein>
<dbReference type="AlphaFoldDB" id="A0A840TW86"/>
<feature type="coiled-coil region" evidence="1">
    <location>
        <begin position="26"/>
        <end position="60"/>
    </location>
</feature>
<keyword evidence="1" id="KW-0175">Coiled coil</keyword>
<dbReference type="Proteomes" id="UP000557307">
    <property type="component" value="Unassembled WGS sequence"/>
</dbReference>
<evidence type="ECO:0000313" key="3">
    <source>
        <dbReference type="Proteomes" id="UP000557307"/>
    </source>
</evidence>
<organism evidence="2 3">
    <name type="scientific">Rhabdobacter roseus</name>
    <dbReference type="NCBI Taxonomy" id="1655419"/>
    <lineage>
        <taxon>Bacteria</taxon>
        <taxon>Pseudomonadati</taxon>
        <taxon>Bacteroidota</taxon>
        <taxon>Cytophagia</taxon>
        <taxon>Cytophagales</taxon>
        <taxon>Cytophagaceae</taxon>
        <taxon>Rhabdobacter</taxon>
    </lineage>
</organism>
<dbReference type="EMBL" id="JACHGF010000003">
    <property type="protein sequence ID" value="MBB5284438.1"/>
    <property type="molecule type" value="Genomic_DNA"/>
</dbReference>
<keyword evidence="3" id="KW-1185">Reference proteome</keyword>
<dbReference type="RefSeq" id="WP_184174377.1">
    <property type="nucleotide sequence ID" value="NZ_JACHGF010000003.1"/>
</dbReference>
<accession>A0A840TW86</accession>
<name>A0A840TW86_9BACT</name>
<reference evidence="2 3" key="1">
    <citation type="submission" date="2020-08" db="EMBL/GenBank/DDBJ databases">
        <title>Genomic Encyclopedia of Type Strains, Phase IV (KMG-IV): sequencing the most valuable type-strain genomes for metagenomic binning, comparative biology and taxonomic classification.</title>
        <authorList>
            <person name="Goeker M."/>
        </authorList>
    </citation>
    <scope>NUCLEOTIDE SEQUENCE [LARGE SCALE GENOMIC DNA]</scope>
    <source>
        <strain evidence="2 3">DSM 105074</strain>
    </source>
</reference>